<comment type="caution">
    <text evidence="1">The sequence shown here is derived from an EMBL/GenBank/DDBJ whole genome shotgun (WGS) entry which is preliminary data.</text>
</comment>
<gene>
    <name evidence="1" type="ORF">QBC41DRAFT_322966</name>
</gene>
<dbReference type="PANTHER" id="PTHR11803:SF39">
    <property type="entry name" value="2-IMINOBUTANOATE_2-IMINOPROPANOATE DEAMINASE"/>
    <property type="match status" value="1"/>
</dbReference>
<keyword evidence="2" id="KW-1185">Reference proteome</keyword>
<organism evidence="1 2">
    <name type="scientific">Cercophora samala</name>
    <dbReference type="NCBI Taxonomy" id="330535"/>
    <lineage>
        <taxon>Eukaryota</taxon>
        <taxon>Fungi</taxon>
        <taxon>Dikarya</taxon>
        <taxon>Ascomycota</taxon>
        <taxon>Pezizomycotina</taxon>
        <taxon>Sordariomycetes</taxon>
        <taxon>Sordariomycetidae</taxon>
        <taxon>Sordariales</taxon>
        <taxon>Lasiosphaeriaceae</taxon>
        <taxon>Cercophora</taxon>
    </lineage>
</organism>
<dbReference type="GO" id="GO:0005829">
    <property type="term" value="C:cytosol"/>
    <property type="evidence" value="ECO:0007669"/>
    <property type="project" value="TreeGrafter"/>
</dbReference>
<name>A0AA39ZC19_9PEZI</name>
<dbReference type="AlphaFoldDB" id="A0AA39ZC19"/>
<dbReference type="GO" id="GO:0005739">
    <property type="term" value="C:mitochondrion"/>
    <property type="evidence" value="ECO:0007669"/>
    <property type="project" value="TreeGrafter"/>
</dbReference>
<protein>
    <submittedName>
        <fullName evidence="1">Endoribonuclease L-PSP/chorismate mutase-like protein</fullName>
    </submittedName>
</protein>
<dbReference type="Gene3D" id="3.30.1330.40">
    <property type="entry name" value="RutC-like"/>
    <property type="match status" value="1"/>
</dbReference>
<proteinExistence type="predicted"/>
<dbReference type="SUPFAM" id="SSF55298">
    <property type="entry name" value="YjgF-like"/>
    <property type="match status" value="1"/>
</dbReference>
<accession>A0AA39ZC19</accession>
<dbReference type="GO" id="GO:0019239">
    <property type="term" value="F:deaminase activity"/>
    <property type="evidence" value="ECO:0007669"/>
    <property type="project" value="TreeGrafter"/>
</dbReference>
<dbReference type="InterPro" id="IPR006175">
    <property type="entry name" value="YjgF/YER057c/UK114"/>
</dbReference>
<dbReference type="InterPro" id="IPR035959">
    <property type="entry name" value="RutC-like_sf"/>
</dbReference>
<reference evidence="1" key="1">
    <citation type="submission" date="2023-06" db="EMBL/GenBank/DDBJ databases">
        <title>Genome-scale phylogeny and comparative genomics of the fungal order Sordariales.</title>
        <authorList>
            <consortium name="Lawrence Berkeley National Laboratory"/>
            <person name="Hensen N."/>
            <person name="Bonometti L."/>
            <person name="Westerberg I."/>
            <person name="Brannstrom I.O."/>
            <person name="Guillou S."/>
            <person name="Cros-Aarteil S."/>
            <person name="Calhoun S."/>
            <person name="Haridas S."/>
            <person name="Kuo A."/>
            <person name="Mondo S."/>
            <person name="Pangilinan J."/>
            <person name="Riley R."/>
            <person name="Labutti K."/>
            <person name="Andreopoulos B."/>
            <person name="Lipzen A."/>
            <person name="Chen C."/>
            <person name="Yanf M."/>
            <person name="Daum C."/>
            <person name="Ng V."/>
            <person name="Clum A."/>
            <person name="Steindorff A."/>
            <person name="Ohm R."/>
            <person name="Martin F."/>
            <person name="Silar P."/>
            <person name="Natvig D."/>
            <person name="Lalanne C."/>
            <person name="Gautier V."/>
            <person name="Ament-Velasquez S.L."/>
            <person name="Kruys A."/>
            <person name="Hutchinson M.I."/>
            <person name="Powell A.J."/>
            <person name="Barry K."/>
            <person name="Miller A.N."/>
            <person name="Grigoriev I.V."/>
            <person name="Debuchy R."/>
            <person name="Gladieux P."/>
            <person name="Thoren M.H."/>
            <person name="Johannesson H."/>
        </authorList>
    </citation>
    <scope>NUCLEOTIDE SEQUENCE</scope>
    <source>
        <strain evidence="1">CBS 307.81</strain>
    </source>
</reference>
<dbReference type="Pfam" id="PF01042">
    <property type="entry name" value="Ribonuc_L-PSP"/>
    <property type="match status" value="1"/>
</dbReference>
<dbReference type="EMBL" id="JAULSY010000064">
    <property type="protein sequence ID" value="KAK0667917.1"/>
    <property type="molecule type" value="Genomic_DNA"/>
</dbReference>
<evidence type="ECO:0000313" key="1">
    <source>
        <dbReference type="EMBL" id="KAK0667917.1"/>
    </source>
</evidence>
<dbReference type="PANTHER" id="PTHR11803">
    <property type="entry name" value="2-IMINOBUTANOATE/2-IMINOPROPANOATE DEAMINASE RIDA"/>
    <property type="match status" value="1"/>
</dbReference>
<sequence length="151" mass="16133">MSASNLSSKPVFFTYPGQGETLSNGFHYSQAVRIENRIEISGQGGWNPATGIIPSSIPEEVEQAFSNVELALQAASPDPNKKITWRQVYSARSFHTPASLTEEGLAATAAALKRFCGPDHRPLLTAVGTPQLALPGMNIEIAVVALVDLNN</sequence>
<dbReference type="Proteomes" id="UP001174997">
    <property type="component" value="Unassembled WGS sequence"/>
</dbReference>
<evidence type="ECO:0000313" key="2">
    <source>
        <dbReference type="Proteomes" id="UP001174997"/>
    </source>
</evidence>